<reference evidence="3" key="2">
    <citation type="submission" date="2016-02" db="EMBL/GenBank/DDBJ databases">
        <title>Genome sequencing of Aspergillus luchuensis NBRC 4314.</title>
        <authorList>
            <person name="Yamada O."/>
        </authorList>
    </citation>
    <scope>NUCLEOTIDE SEQUENCE [LARGE SCALE GENOMIC DNA]</scope>
    <source>
        <strain evidence="3">RIB 2604</strain>
    </source>
</reference>
<feature type="compositionally biased region" description="Basic and acidic residues" evidence="1">
    <location>
        <begin position="68"/>
        <end position="78"/>
    </location>
</feature>
<dbReference type="AlphaFoldDB" id="A0A146F1J2"/>
<evidence type="ECO:0000256" key="1">
    <source>
        <dbReference type="SAM" id="MobiDB-lite"/>
    </source>
</evidence>
<comment type="caution">
    <text evidence="2">The sequence shown here is derived from an EMBL/GenBank/DDBJ whole genome shotgun (WGS) entry which is preliminary data.</text>
</comment>
<gene>
    <name evidence="2" type="ORF">RIB2604_00606560</name>
</gene>
<accession>A0A146F1J2</accession>
<organism evidence="2 3">
    <name type="scientific">Aspergillus kawachii</name>
    <name type="common">White koji mold</name>
    <name type="synonym">Aspergillus awamori var. kawachi</name>
    <dbReference type="NCBI Taxonomy" id="1069201"/>
    <lineage>
        <taxon>Eukaryota</taxon>
        <taxon>Fungi</taxon>
        <taxon>Dikarya</taxon>
        <taxon>Ascomycota</taxon>
        <taxon>Pezizomycotina</taxon>
        <taxon>Eurotiomycetes</taxon>
        <taxon>Eurotiomycetidae</taxon>
        <taxon>Eurotiales</taxon>
        <taxon>Aspergillaceae</taxon>
        <taxon>Aspergillus</taxon>
        <taxon>Aspergillus subgen. Circumdati</taxon>
    </lineage>
</organism>
<name>A0A146F1J2_ASPKA</name>
<feature type="region of interest" description="Disordered" evidence="1">
    <location>
        <begin position="67"/>
        <end position="103"/>
    </location>
</feature>
<reference evidence="2 3" key="1">
    <citation type="journal article" date="2016" name="DNA Res.">
        <title>Genome sequence of Aspergillus luchuensis NBRC 4314.</title>
        <authorList>
            <person name="Yamada O."/>
            <person name="Machida M."/>
            <person name="Hosoyama A."/>
            <person name="Goto M."/>
            <person name="Takahashi T."/>
            <person name="Futagami T."/>
            <person name="Yamagata Y."/>
            <person name="Takeuchi M."/>
            <person name="Kobayashi T."/>
            <person name="Koike H."/>
            <person name="Abe K."/>
            <person name="Asai K."/>
            <person name="Arita M."/>
            <person name="Fujita N."/>
            <person name="Fukuda K."/>
            <person name="Higa K."/>
            <person name="Horikawa H."/>
            <person name="Ishikawa T."/>
            <person name="Jinno K."/>
            <person name="Kato Y."/>
            <person name="Kirimura K."/>
            <person name="Mizutani O."/>
            <person name="Nakasone K."/>
            <person name="Sano M."/>
            <person name="Shiraishi Y."/>
            <person name="Tsukahara M."/>
            <person name="Gomi K."/>
        </authorList>
    </citation>
    <scope>NUCLEOTIDE SEQUENCE [LARGE SCALE GENOMIC DNA]</scope>
    <source>
        <strain evidence="2 3">RIB 2604</strain>
    </source>
</reference>
<sequence length="103" mass="11823">MPLHHRPWIIVILLAVDDEDHRHSSESDTSLAVMSGPPLQGIWVPAKEGSGEPRGVKCWVRQSLTEPLLRKEQDEPLKGQRRPPTTGRQSERRPFTETIIWRL</sequence>
<proteinExistence type="predicted"/>
<evidence type="ECO:0000313" key="3">
    <source>
        <dbReference type="Proteomes" id="UP000075230"/>
    </source>
</evidence>
<protein>
    <submittedName>
        <fullName evidence="2">Similar to An02g05020</fullName>
    </submittedName>
</protein>
<dbReference type="EMBL" id="BCWF01000006">
    <property type="protein sequence ID" value="GAT20068.1"/>
    <property type="molecule type" value="Genomic_DNA"/>
</dbReference>
<evidence type="ECO:0000313" key="2">
    <source>
        <dbReference type="EMBL" id="GAT20068.1"/>
    </source>
</evidence>
<dbReference type="Proteomes" id="UP000075230">
    <property type="component" value="Unassembled WGS sequence"/>
</dbReference>